<organism evidence="1 2">
    <name type="scientific">Niastella populi</name>
    <dbReference type="NCBI Taxonomy" id="550983"/>
    <lineage>
        <taxon>Bacteria</taxon>
        <taxon>Pseudomonadati</taxon>
        <taxon>Bacteroidota</taxon>
        <taxon>Chitinophagia</taxon>
        <taxon>Chitinophagales</taxon>
        <taxon>Chitinophagaceae</taxon>
        <taxon>Niastella</taxon>
    </lineage>
</organism>
<accession>A0A1V9ENK0</accession>
<evidence type="ECO:0000313" key="2">
    <source>
        <dbReference type="Proteomes" id="UP000192276"/>
    </source>
</evidence>
<dbReference type="AlphaFoldDB" id="A0A1V9ENK0"/>
<proteinExistence type="predicted"/>
<sequence>MQINEFDYQSLDALFGDYKERAQKLLNEKIDLNKLSEIAKKPLDTLTADDLATIRFKSQHDEEFPEQFSSLPFQISLRELQRIT</sequence>
<reference evidence="2" key="1">
    <citation type="submission" date="2016-04" db="EMBL/GenBank/DDBJ databases">
        <authorList>
            <person name="Chen L."/>
            <person name="Zhuang W."/>
            <person name="Wang G."/>
        </authorList>
    </citation>
    <scope>NUCLEOTIDE SEQUENCE [LARGE SCALE GENOMIC DNA]</scope>
    <source>
        <strain evidence="2">208</strain>
    </source>
</reference>
<dbReference type="EMBL" id="LWBP01000241">
    <property type="protein sequence ID" value="OQP47729.1"/>
    <property type="molecule type" value="Genomic_DNA"/>
</dbReference>
<keyword evidence="2" id="KW-1185">Reference proteome</keyword>
<comment type="caution">
    <text evidence="1">The sequence shown here is derived from an EMBL/GenBank/DDBJ whole genome shotgun (WGS) entry which is preliminary data.</text>
</comment>
<gene>
    <name evidence="1" type="ORF">A4R26_31870</name>
</gene>
<evidence type="ECO:0000313" key="1">
    <source>
        <dbReference type="EMBL" id="OQP47729.1"/>
    </source>
</evidence>
<dbReference type="RefSeq" id="WP_081170477.1">
    <property type="nucleotide sequence ID" value="NZ_LWBP01000241.1"/>
</dbReference>
<dbReference type="OrthoDB" id="9915739at2"/>
<dbReference type="Proteomes" id="UP000192276">
    <property type="component" value="Unassembled WGS sequence"/>
</dbReference>
<name>A0A1V9ENK0_9BACT</name>
<protein>
    <submittedName>
        <fullName evidence="1">Uncharacterized protein</fullName>
    </submittedName>
</protein>